<dbReference type="InterPro" id="IPR011876">
    <property type="entry name" value="IsopentenylPP_isomerase_typ1"/>
</dbReference>
<feature type="compositionally biased region" description="Low complexity" evidence="11">
    <location>
        <begin position="188"/>
        <end position="198"/>
    </location>
</feature>
<comment type="subcellular location">
    <subcellularLocation>
        <location evidence="10">Cytoplasm</location>
    </subcellularLocation>
</comment>
<dbReference type="NCBIfam" id="NF002995">
    <property type="entry name" value="PRK03759.1"/>
    <property type="match status" value="1"/>
</dbReference>
<evidence type="ECO:0000256" key="4">
    <source>
        <dbReference type="ARBA" id="ARBA00022490"/>
    </source>
</evidence>
<feature type="binding site" evidence="10">
    <location>
        <position position="117"/>
    </location>
    <ligand>
        <name>Mn(2+)</name>
        <dbReference type="ChEBI" id="CHEBI:29035"/>
    </ligand>
</feature>
<feature type="active site" evidence="10">
    <location>
        <position position="70"/>
    </location>
</feature>
<dbReference type="InterPro" id="IPR056375">
    <property type="entry name" value="Idi_bact"/>
</dbReference>
<sequence>MRTTSPELVVLVDDDGVAVGTQEKATVHHEDTPLHLAFSSYVVDADGRVLVTRRAWEKITWPGVWTNSCCGHPAPGEPLDRAVLRRLAHELGIDADAADPVLPRFRYRAVMDNGVVEHEICPVFLVRYDAAVVDPRPDEVAEHRWQTWTEIVDDVASGTSELSPWCQDQVRQLQQLGPDPRSWPVSDAALLPPAARPL</sequence>
<dbReference type="EMBL" id="JABUKG010000002">
    <property type="protein sequence ID" value="MBY6319838.1"/>
    <property type="molecule type" value="Genomic_DNA"/>
</dbReference>
<dbReference type="EC" id="5.3.3.2" evidence="3 10"/>
<evidence type="ECO:0000313" key="14">
    <source>
        <dbReference type="Proteomes" id="UP001520140"/>
    </source>
</evidence>
<comment type="function">
    <text evidence="10">Catalyzes the 1,3-allylic rearrangement of the homoallylic substrate isopentenyl (IPP) to its highly electrophilic allylic isomer, dimethylallyl diphosphate (DMAPP).</text>
</comment>
<dbReference type="PIRSF" id="PIRSF018427">
    <property type="entry name" value="Isopntndiph_ism"/>
    <property type="match status" value="1"/>
</dbReference>
<evidence type="ECO:0000313" key="13">
    <source>
        <dbReference type="EMBL" id="MBY6319838.1"/>
    </source>
</evidence>
<gene>
    <name evidence="10 13" type="primary">idi</name>
    <name evidence="13" type="ORF">HQ605_03270</name>
</gene>
<protein>
    <recommendedName>
        <fullName evidence="3 10">Isopentenyl-diphosphate Delta-isomerase</fullName>
        <shortName evidence="10">IPP isomerase</shortName>
        <ecNumber evidence="3 10">5.3.3.2</ecNumber>
    </recommendedName>
    <alternativeName>
        <fullName evidence="10">IPP:DMAPP isomerase</fullName>
    </alternativeName>
    <alternativeName>
        <fullName evidence="10">Isopentenyl pyrophosphate isomerase</fullName>
    </alternativeName>
</protein>
<name>A0ABS7NQC1_9NOCA</name>
<evidence type="ECO:0000256" key="1">
    <source>
        <dbReference type="ARBA" id="ARBA00004826"/>
    </source>
</evidence>
<evidence type="ECO:0000256" key="7">
    <source>
        <dbReference type="ARBA" id="ARBA00023211"/>
    </source>
</evidence>
<dbReference type="Proteomes" id="UP001520140">
    <property type="component" value="Unassembled WGS sequence"/>
</dbReference>
<feature type="domain" description="Nudix hydrolase" evidence="12">
    <location>
        <begin position="33"/>
        <end position="168"/>
    </location>
</feature>
<dbReference type="PROSITE" id="PS51462">
    <property type="entry name" value="NUDIX"/>
    <property type="match status" value="1"/>
</dbReference>
<accession>A0ABS7NQC1</accession>
<keyword evidence="6 10" id="KW-0460">Magnesium</keyword>
<dbReference type="NCBIfam" id="TIGR02150">
    <property type="entry name" value="IPP_isom_1"/>
    <property type="match status" value="1"/>
</dbReference>
<evidence type="ECO:0000256" key="5">
    <source>
        <dbReference type="ARBA" id="ARBA00022723"/>
    </source>
</evidence>
<dbReference type="PANTHER" id="PTHR10885:SF0">
    <property type="entry name" value="ISOPENTENYL-DIPHOSPHATE DELTA-ISOMERASE"/>
    <property type="match status" value="1"/>
</dbReference>
<evidence type="ECO:0000256" key="2">
    <source>
        <dbReference type="ARBA" id="ARBA00007579"/>
    </source>
</evidence>
<comment type="cofactor">
    <cofactor evidence="10">
        <name>Mn(2+)</name>
        <dbReference type="ChEBI" id="CHEBI:29035"/>
    </cofactor>
    <text evidence="10">Binds 1 Mn(2+) ion per subunit.</text>
</comment>
<proteinExistence type="inferred from homology"/>
<feature type="binding site" evidence="10">
    <location>
        <position position="28"/>
    </location>
    <ligand>
        <name>Mn(2+)</name>
        <dbReference type="ChEBI" id="CHEBI:29035"/>
    </ligand>
</feature>
<dbReference type="CDD" id="cd02885">
    <property type="entry name" value="NUDIX_IPP_Isomerase"/>
    <property type="match status" value="1"/>
</dbReference>
<keyword evidence="7 10" id="KW-0464">Manganese</keyword>
<reference evidence="13 14" key="1">
    <citation type="submission" date="2020-06" db="EMBL/GenBank/DDBJ databases">
        <title>Taxonomy, biology and ecology of Rhodococcus bacteria occurring in California pistachio and other woody hosts as revealed by genome sequence analyses.</title>
        <authorList>
            <person name="Gai Y."/>
            <person name="Riely B."/>
        </authorList>
    </citation>
    <scope>NUCLEOTIDE SEQUENCE [LARGE SCALE GENOMIC DNA]</scope>
    <source>
        <strain evidence="13 14">BP-284</strain>
    </source>
</reference>
<evidence type="ECO:0000256" key="6">
    <source>
        <dbReference type="ARBA" id="ARBA00022842"/>
    </source>
</evidence>
<dbReference type="GO" id="GO:0004452">
    <property type="term" value="F:isopentenyl-diphosphate delta-isomerase activity"/>
    <property type="evidence" value="ECO:0007669"/>
    <property type="project" value="UniProtKB-EC"/>
</dbReference>
<dbReference type="InterPro" id="IPR015797">
    <property type="entry name" value="NUDIX_hydrolase-like_dom_sf"/>
</dbReference>
<dbReference type="PANTHER" id="PTHR10885">
    <property type="entry name" value="ISOPENTENYL-DIPHOSPHATE DELTA-ISOMERASE"/>
    <property type="match status" value="1"/>
</dbReference>
<feature type="binding site" evidence="10">
    <location>
        <position position="72"/>
    </location>
    <ligand>
        <name>Mn(2+)</name>
        <dbReference type="ChEBI" id="CHEBI:29035"/>
    </ligand>
</feature>
<comment type="pathway">
    <text evidence="1 10">Isoprenoid biosynthesis; dimethylallyl diphosphate biosynthesis; dimethylallyl diphosphate from isopentenyl diphosphate: step 1/1.</text>
</comment>
<evidence type="ECO:0000256" key="10">
    <source>
        <dbReference type="HAMAP-Rule" id="MF_00202"/>
    </source>
</evidence>
<keyword evidence="9 10" id="KW-0413">Isomerase</keyword>
<dbReference type="Gene3D" id="3.90.79.10">
    <property type="entry name" value="Nucleoside Triphosphate Pyrophosphohydrolase"/>
    <property type="match status" value="1"/>
</dbReference>
<evidence type="ECO:0000256" key="8">
    <source>
        <dbReference type="ARBA" id="ARBA00023229"/>
    </source>
</evidence>
<dbReference type="Pfam" id="PF00293">
    <property type="entry name" value="NUDIX"/>
    <property type="match status" value="1"/>
</dbReference>
<dbReference type="SUPFAM" id="SSF55811">
    <property type="entry name" value="Nudix"/>
    <property type="match status" value="1"/>
</dbReference>
<keyword evidence="5 10" id="KW-0479">Metal-binding</keyword>
<feature type="binding site" evidence="10">
    <location>
        <position position="119"/>
    </location>
    <ligand>
        <name>Mn(2+)</name>
        <dbReference type="ChEBI" id="CHEBI:29035"/>
    </ligand>
</feature>
<evidence type="ECO:0000256" key="11">
    <source>
        <dbReference type="SAM" id="MobiDB-lite"/>
    </source>
</evidence>
<evidence type="ECO:0000256" key="9">
    <source>
        <dbReference type="ARBA" id="ARBA00023235"/>
    </source>
</evidence>
<organism evidence="13 14">
    <name type="scientific">Rhodococcoides kroppenstedtii</name>
    <dbReference type="NCBI Taxonomy" id="293050"/>
    <lineage>
        <taxon>Bacteria</taxon>
        <taxon>Bacillati</taxon>
        <taxon>Actinomycetota</taxon>
        <taxon>Actinomycetes</taxon>
        <taxon>Mycobacteriales</taxon>
        <taxon>Nocardiaceae</taxon>
        <taxon>Rhodococcoides</taxon>
    </lineage>
</organism>
<feature type="binding site" evidence="10">
    <location>
        <position position="35"/>
    </location>
    <ligand>
        <name>Mn(2+)</name>
        <dbReference type="ChEBI" id="CHEBI:29035"/>
    </ligand>
</feature>
<comment type="caution">
    <text evidence="13">The sequence shown here is derived from an EMBL/GenBank/DDBJ whole genome shotgun (WGS) entry which is preliminary data.</text>
</comment>
<feature type="active site" evidence="10">
    <location>
        <position position="119"/>
    </location>
</feature>
<keyword evidence="8 10" id="KW-0414">Isoprene biosynthesis</keyword>
<dbReference type="InterPro" id="IPR000086">
    <property type="entry name" value="NUDIX_hydrolase_dom"/>
</dbReference>
<feature type="binding site" evidence="10">
    <location>
        <position position="90"/>
    </location>
    <ligand>
        <name>Mg(2+)</name>
        <dbReference type="ChEBI" id="CHEBI:18420"/>
    </ligand>
</feature>
<evidence type="ECO:0000256" key="3">
    <source>
        <dbReference type="ARBA" id="ARBA00012057"/>
    </source>
</evidence>
<feature type="region of interest" description="Disordered" evidence="11">
    <location>
        <begin position="177"/>
        <end position="198"/>
    </location>
</feature>
<dbReference type="HAMAP" id="MF_00202">
    <property type="entry name" value="Idi"/>
    <property type="match status" value="1"/>
</dbReference>
<evidence type="ECO:0000259" key="12">
    <source>
        <dbReference type="PROSITE" id="PS51462"/>
    </source>
</evidence>
<comment type="cofactor">
    <cofactor evidence="10">
        <name>Mg(2+)</name>
        <dbReference type="ChEBI" id="CHEBI:18420"/>
    </cofactor>
    <text evidence="10">Binds 1 Mg(2+) ion per subunit. The magnesium ion binds only when substrate is bound.</text>
</comment>
<keyword evidence="14" id="KW-1185">Reference proteome</keyword>
<comment type="catalytic activity">
    <reaction evidence="10">
        <text>isopentenyl diphosphate = dimethylallyl diphosphate</text>
        <dbReference type="Rhea" id="RHEA:23284"/>
        <dbReference type="ChEBI" id="CHEBI:57623"/>
        <dbReference type="ChEBI" id="CHEBI:128769"/>
        <dbReference type="EC" id="5.3.3.2"/>
    </reaction>
</comment>
<keyword evidence="4 10" id="KW-0963">Cytoplasm</keyword>
<comment type="similarity">
    <text evidence="2 10">Belongs to the IPP isomerase type 1 family.</text>
</comment>